<dbReference type="EMBL" id="JWZX01001934">
    <property type="protein sequence ID" value="KOO31778.1"/>
    <property type="molecule type" value="Genomic_DNA"/>
</dbReference>
<reference evidence="3" key="1">
    <citation type="journal article" date="2015" name="PLoS Genet.">
        <title>Genome Sequence and Transcriptome Analyses of Chrysochromulina tobin: Metabolic Tools for Enhanced Algal Fitness in the Prominent Order Prymnesiales (Haptophyceae).</title>
        <authorList>
            <person name="Hovde B.T."/>
            <person name="Deodato C.R."/>
            <person name="Hunsperger H.M."/>
            <person name="Ryken S.A."/>
            <person name="Yost W."/>
            <person name="Jha R.K."/>
            <person name="Patterson J."/>
            <person name="Monnat R.J. Jr."/>
            <person name="Barlow S.B."/>
            <person name="Starkenburg S.R."/>
            <person name="Cattolico R.A."/>
        </authorList>
    </citation>
    <scope>NUCLEOTIDE SEQUENCE</scope>
    <source>
        <strain evidence="3">CCMP291</strain>
    </source>
</reference>
<name>A0A0M0K056_9EUKA</name>
<proteinExistence type="predicted"/>
<dbReference type="Proteomes" id="UP000037460">
    <property type="component" value="Unassembled WGS sequence"/>
</dbReference>
<feature type="region of interest" description="Disordered" evidence="1">
    <location>
        <begin position="1"/>
        <end position="29"/>
    </location>
</feature>
<evidence type="ECO:0000313" key="2">
    <source>
        <dbReference type="EMBL" id="KOO31778.1"/>
    </source>
</evidence>
<gene>
    <name evidence="2" type="ORF">Ctob_006674</name>
</gene>
<evidence type="ECO:0000256" key="1">
    <source>
        <dbReference type="SAM" id="MobiDB-lite"/>
    </source>
</evidence>
<evidence type="ECO:0000313" key="3">
    <source>
        <dbReference type="Proteomes" id="UP000037460"/>
    </source>
</evidence>
<accession>A0A0M0K056</accession>
<organism evidence="2 3">
    <name type="scientific">Chrysochromulina tobinii</name>
    <dbReference type="NCBI Taxonomy" id="1460289"/>
    <lineage>
        <taxon>Eukaryota</taxon>
        <taxon>Haptista</taxon>
        <taxon>Haptophyta</taxon>
        <taxon>Prymnesiophyceae</taxon>
        <taxon>Prymnesiales</taxon>
        <taxon>Chrysochromulinaceae</taxon>
        <taxon>Chrysochromulina</taxon>
    </lineage>
</organism>
<comment type="caution">
    <text evidence="2">The sequence shown here is derived from an EMBL/GenBank/DDBJ whole genome shotgun (WGS) entry which is preliminary data.</text>
</comment>
<sequence>MRQWPRRRAGRRLGSEAQHTSARYGASGDVAHSLRDRRRFAQQSELRMRFVNFFIAQQSELRMRFVNFVIAQQSEPRMRFVNFVIAQQSELRMRFVNEHLKLSELIARLL</sequence>
<dbReference type="AlphaFoldDB" id="A0A0M0K056"/>
<protein>
    <submittedName>
        <fullName evidence="2">Uncharacterized protein</fullName>
    </submittedName>
</protein>
<keyword evidence="3" id="KW-1185">Reference proteome</keyword>
<feature type="compositionally biased region" description="Basic residues" evidence="1">
    <location>
        <begin position="1"/>
        <end position="11"/>
    </location>
</feature>